<dbReference type="EMBL" id="JAJJMA010080121">
    <property type="protein sequence ID" value="MCL7028488.1"/>
    <property type="molecule type" value="Genomic_DNA"/>
</dbReference>
<dbReference type="AlphaFoldDB" id="A0AA41S946"/>
<sequence>MSMNISNGFMELGPEHKAPLRTRYEDMFEFDEQVDEPEDGADEGQPHEDMQEGIFLSNFK</sequence>
<feature type="region of interest" description="Disordered" evidence="1">
    <location>
        <begin position="32"/>
        <end position="60"/>
    </location>
</feature>
<protein>
    <submittedName>
        <fullName evidence="3">Uncharacterized protein</fullName>
    </submittedName>
</protein>
<name>A0AA41S946_PAPNU</name>
<dbReference type="Proteomes" id="UP001177140">
    <property type="component" value="Unassembled WGS sequence"/>
</dbReference>
<organism evidence="3 4">
    <name type="scientific">Papaver nudicaule</name>
    <name type="common">Iceland poppy</name>
    <dbReference type="NCBI Taxonomy" id="74823"/>
    <lineage>
        <taxon>Eukaryota</taxon>
        <taxon>Viridiplantae</taxon>
        <taxon>Streptophyta</taxon>
        <taxon>Embryophyta</taxon>
        <taxon>Tracheophyta</taxon>
        <taxon>Spermatophyta</taxon>
        <taxon>Magnoliopsida</taxon>
        <taxon>Ranunculales</taxon>
        <taxon>Papaveraceae</taxon>
        <taxon>Papaveroideae</taxon>
        <taxon>Papaver</taxon>
    </lineage>
</organism>
<evidence type="ECO:0000313" key="4">
    <source>
        <dbReference type="Proteomes" id="UP001177140"/>
    </source>
</evidence>
<proteinExistence type="predicted"/>
<dbReference type="EMBL" id="JAJJMA010123667">
    <property type="protein sequence ID" value="MCL7032457.1"/>
    <property type="molecule type" value="Genomic_DNA"/>
</dbReference>
<reference evidence="3" key="1">
    <citation type="submission" date="2022-03" db="EMBL/GenBank/DDBJ databases">
        <title>A functionally conserved STORR gene fusion in Papaver species that diverged 16.8 million years ago.</title>
        <authorList>
            <person name="Catania T."/>
        </authorList>
    </citation>
    <scope>NUCLEOTIDE SEQUENCE</scope>
    <source>
        <strain evidence="3">S-191538</strain>
    </source>
</reference>
<evidence type="ECO:0000313" key="3">
    <source>
        <dbReference type="EMBL" id="MCL7032457.1"/>
    </source>
</evidence>
<gene>
    <name evidence="2" type="ORF">MKW94_007692</name>
    <name evidence="3" type="ORF">MKW94_028880</name>
</gene>
<accession>A0AA41S946</accession>
<keyword evidence="4" id="KW-1185">Reference proteome</keyword>
<feature type="compositionally biased region" description="Acidic residues" evidence="1">
    <location>
        <begin position="32"/>
        <end position="42"/>
    </location>
</feature>
<evidence type="ECO:0000313" key="2">
    <source>
        <dbReference type="EMBL" id="MCL7028488.1"/>
    </source>
</evidence>
<evidence type="ECO:0000256" key="1">
    <source>
        <dbReference type="SAM" id="MobiDB-lite"/>
    </source>
</evidence>
<comment type="caution">
    <text evidence="3">The sequence shown here is derived from an EMBL/GenBank/DDBJ whole genome shotgun (WGS) entry which is preliminary data.</text>
</comment>